<organism evidence="1 2">
    <name type="scientific">Solanum verrucosum</name>
    <dbReference type="NCBI Taxonomy" id="315347"/>
    <lineage>
        <taxon>Eukaryota</taxon>
        <taxon>Viridiplantae</taxon>
        <taxon>Streptophyta</taxon>
        <taxon>Embryophyta</taxon>
        <taxon>Tracheophyta</taxon>
        <taxon>Spermatophyta</taxon>
        <taxon>Magnoliopsida</taxon>
        <taxon>eudicotyledons</taxon>
        <taxon>Gunneridae</taxon>
        <taxon>Pentapetalae</taxon>
        <taxon>asterids</taxon>
        <taxon>lamiids</taxon>
        <taxon>Solanales</taxon>
        <taxon>Solanaceae</taxon>
        <taxon>Solanoideae</taxon>
        <taxon>Solaneae</taxon>
        <taxon>Solanum</taxon>
    </lineage>
</organism>
<dbReference type="AlphaFoldDB" id="A0AAF1A3Z5"/>
<evidence type="ECO:0000313" key="2">
    <source>
        <dbReference type="Proteomes" id="UP001234989"/>
    </source>
</evidence>
<sequence>MIPQGVLLSMNGSMGLHSCIAQVDFERDHGMPFMNLFKPMLCLAFQLAYACIQCTDASWPASYYDAYTGNQDQHLAPR</sequence>
<gene>
    <name evidence="1" type="ORF">MTR67_053315</name>
</gene>
<reference evidence="1" key="1">
    <citation type="submission" date="2023-08" db="EMBL/GenBank/DDBJ databases">
        <title>A de novo genome assembly of Solanum verrucosum Schlechtendal, a Mexican diploid species geographically isolated from the other diploid A-genome species in potato relatives.</title>
        <authorList>
            <person name="Hosaka K."/>
        </authorList>
    </citation>
    <scope>NUCLEOTIDE SEQUENCE</scope>
    <source>
        <tissue evidence="1">Young leaves</tissue>
    </source>
</reference>
<name>A0AAF1A3Z5_SOLVR</name>
<proteinExistence type="predicted"/>
<evidence type="ECO:0000313" key="1">
    <source>
        <dbReference type="EMBL" id="WMV59930.1"/>
    </source>
</evidence>
<keyword evidence="2" id="KW-1185">Reference proteome</keyword>
<dbReference type="Proteomes" id="UP001234989">
    <property type="component" value="Chromosome 12"/>
</dbReference>
<accession>A0AAF1A3Z5</accession>
<dbReference type="EMBL" id="CP133623">
    <property type="protein sequence ID" value="WMV59930.1"/>
    <property type="molecule type" value="Genomic_DNA"/>
</dbReference>
<protein>
    <submittedName>
        <fullName evidence="1">Uncharacterized protein</fullName>
    </submittedName>
</protein>